<dbReference type="GeneID" id="9805003"/>
<accession>A0A6A5H019</accession>
<feature type="compositionally biased region" description="Polar residues" evidence="1">
    <location>
        <begin position="66"/>
        <end position="79"/>
    </location>
</feature>
<feature type="compositionally biased region" description="Basic and acidic residues" evidence="1">
    <location>
        <begin position="114"/>
        <end position="137"/>
    </location>
</feature>
<proteinExistence type="predicted"/>
<dbReference type="KEGG" id="crq:GCK72_008441"/>
<feature type="compositionally biased region" description="Basic and acidic residues" evidence="1">
    <location>
        <begin position="151"/>
        <end position="165"/>
    </location>
</feature>
<protein>
    <submittedName>
        <fullName evidence="2">Uncharacterized protein</fullName>
    </submittedName>
</protein>
<dbReference type="AlphaFoldDB" id="A0A6A5H019"/>
<sequence>MVVDALVEDDEFGVLAAEEMNAYACWKRRNIKKRMCVTKKKQNSVQSKNSIGPRATVNAPTPAITPVTQSTTAQSGTKGSKSKLVPVDAKDPQNGKPASPGFIRNLFQKSKMKQVSENEKKSEKQEEKVSHIKKITERATTVGRGPPVDPPVKRDAKRVPDGFKSAKDSKYVTLQELVPVFEKATLKGFNDRGGSNEKTLKVEPTQPSSGDDQKKKKSGEKSSGEGIKE</sequence>
<reference evidence="2 3" key="1">
    <citation type="submission" date="2019-12" db="EMBL/GenBank/DDBJ databases">
        <title>Chromosome-level assembly of the Caenorhabditis remanei genome.</title>
        <authorList>
            <person name="Teterina A.A."/>
            <person name="Willis J.H."/>
            <person name="Phillips P.C."/>
        </authorList>
    </citation>
    <scope>NUCLEOTIDE SEQUENCE [LARGE SCALE GENOMIC DNA]</scope>
    <source>
        <strain evidence="2 3">PX506</strain>
        <tissue evidence="2">Whole organism</tissue>
    </source>
</reference>
<name>A0A6A5H019_CAERE</name>
<evidence type="ECO:0000256" key="1">
    <source>
        <dbReference type="SAM" id="MobiDB-lite"/>
    </source>
</evidence>
<organism evidence="2 3">
    <name type="scientific">Caenorhabditis remanei</name>
    <name type="common">Caenorhabditis vulgaris</name>
    <dbReference type="NCBI Taxonomy" id="31234"/>
    <lineage>
        <taxon>Eukaryota</taxon>
        <taxon>Metazoa</taxon>
        <taxon>Ecdysozoa</taxon>
        <taxon>Nematoda</taxon>
        <taxon>Chromadorea</taxon>
        <taxon>Rhabditida</taxon>
        <taxon>Rhabditina</taxon>
        <taxon>Rhabditomorpha</taxon>
        <taxon>Rhabditoidea</taxon>
        <taxon>Rhabditidae</taxon>
        <taxon>Peloderinae</taxon>
        <taxon>Caenorhabditis</taxon>
    </lineage>
</organism>
<evidence type="ECO:0000313" key="3">
    <source>
        <dbReference type="Proteomes" id="UP000483820"/>
    </source>
</evidence>
<dbReference type="CTD" id="9805003"/>
<evidence type="ECO:0000313" key="2">
    <source>
        <dbReference type="EMBL" id="KAF1760195.1"/>
    </source>
</evidence>
<dbReference type="RefSeq" id="XP_003094627.2">
    <property type="nucleotide sequence ID" value="XM_003094579.2"/>
</dbReference>
<feature type="region of interest" description="Disordered" evidence="1">
    <location>
        <begin position="186"/>
        <end position="229"/>
    </location>
</feature>
<comment type="caution">
    <text evidence="2">The sequence shown here is derived from an EMBL/GenBank/DDBJ whole genome shotgun (WGS) entry which is preliminary data.</text>
</comment>
<feature type="region of interest" description="Disordered" evidence="1">
    <location>
        <begin position="41"/>
        <end position="165"/>
    </location>
</feature>
<dbReference type="EMBL" id="WUAV01000003">
    <property type="protein sequence ID" value="KAF1760195.1"/>
    <property type="molecule type" value="Genomic_DNA"/>
</dbReference>
<feature type="compositionally biased region" description="Basic and acidic residues" evidence="1">
    <location>
        <begin position="211"/>
        <end position="229"/>
    </location>
</feature>
<dbReference type="Proteomes" id="UP000483820">
    <property type="component" value="Chromosome III"/>
</dbReference>
<gene>
    <name evidence="2" type="ORF">GCK72_008441</name>
</gene>